<dbReference type="Proteomes" id="UP001615550">
    <property type="component" value="Unassembled WGS sequence"/>
</dbReference>
<dbReference type="SMART" id="SM00448">
    <property type="entry name" value="REC"/>
    <property type="match status" value="1"/>
</dbReference>
<evidence type="ECO:0000313" key="5">
    <source>
        <dbReference type="EMBL" id="MFJ1269297.1"/>
    </source>
</evidence>
<dbReference type="Gene3D" id="3.40.50.2300">
    <property type="match status" value="1"/>
</dbReference>
<comment type="caution">
    <text evidence="5">The sequence shown here is derived from an EMBL/GenBank/DDBJ whole genome shotgun (WGS) entry which is preliminary data.</text>
</comment>
<dbReference type="InterPro" id="IPR001789">
    <property type="entry name" value="Sig_transdc_resp-reg_receiver"/>
</dbReference>
<name>A0ABW8DAT6_9GAMM</name>
<feature type="modified residue" description="4-aspartylphosphate" evidence="3">
    <location>
        <position position="56"/>
    </location>
</feature>
<protein>
    <submittedName>
        <fullName evidence="5">Response regulator</fullName>
    </submittedName>
</protein>
<dbReference type="RefSeq" id="WP_400188121.1">
    <property type="nucleotide sequence ID" value="NZ_JBGORX010000005.1"/>
</dbReference>
<gene>
    <name evidence="5" type="ORF">ACD661_12085</name>
</gene>
<evidence type="ECO:0000256" key="2">
    <source>
        <dbReference type="ARBA" id="ARBA00023012"/>
    </source>
</evidence>
<evidence type="ECO:0000313" key="6">
    <source>
        <dbReference type="Proteomes" id="UP001615550"/>
    </source>
</evidence>
<keyword evidence="2" id="KW-0902">Two-component regulatory system</keyword>
<dbReference type="Pfam" id="PF00072">
    <property type="entry name" value="Response_reg"/>
    <property type="match status" value="1"/>
</dbReference>
<sequence>MDTNKRILIVDDFGTMRKLLKGMLVKLGFNEITEAENAPKAWDILQEGPCDLVISDYNMPDMTGMELLEKVRQDGALSTLPFILLTAEDDVDLIIESKKHNVSAYILKPFKIEVIESKLQSVFAG</sequence>
<dbReference type="InterPro" id="IPR050595">
    <property type="entry name" value="Bact_response_regulator"/>
</dbReference>
<reference evidence="5 6" key="1">
    <citation type="submission" date="2024-08" db="EMBL/GenBank/DDBJ databases">
        <title>Draft Genome Sequence of Legionella lytica strain DSB2004, Isolated From a Fire Sprinkler System.</title>
        <authorList>
            <person name="Everhart A.D."/>
            <person name="Kidane D.T."/>
            <person name="Farone A.L."/>
            <person name="Farone M.B."/>
        </authorList>
    </citation>
    <scope>NUCLEOTIDE SEQUENCE [LARGE SCALE GENOMIC DNA]</scope>
    <source>
        <strain evidence="5 6">DSB2004</strain>
    </source>
</reference>
<dbReference type="PANTHER" id="PTHR44591">
    <property type="entry name" value="STRESS RESPONSE REGULATOR PROTEIN 1"/>
    <property type="match status" value="1"/>
</dbReference>
<accession>A0ABW8DAT6</accession>
<dbReference type="SUPFAM" id="SSF52172">
    <property type="entry name" value="CheY-like"/>
    <property type="match status" value="1"/>
</dbReference>
<dbReference type="InterPro" id="IPR011006">
    <property type="entry name" value="CheY-like_superfamily"/>
</dbReference>
<proteinExistence type="predicted"/>
<keyword evidence="6" id="KW-1185">Reference proteome</keyword>
<keyword evidence="1 3" id="KW-0597">Phosphoprotein</keyword>
<dbReference type="PROSITE" id="PS50110">
    <property type="entry name" value="RESPONSE_REGULATORY"/>
    <property type="match status" value="1"/>
</dbReference>
<organism evidence="5 6">
    <name type="scientific">Legionella lytica</name>
    <dbReference type="NCBI Taxonomy" id="96232"/>
    <lineage>
        <taxon>Bacteria</taxon>
        <taxon>Pseudomonadati</taxon>
        <taxon>Pseudomonadota</taxon>
        <taxon>Gammaproteobacteria</taxon>
        <taxon>Legionellales</taxon>
        <taxon>Legionellaceae</taxon>
        <taxon>Legionella</taxon>
    </lineage>
</organism>
<evidence type="ECO:0000256" key="1">
    <source>
        <dbReference type="ARBA" id="ARBA00022553"/>
    </source>
</evidence>
<dbReference type="PANTHER" id="PTHR44591:SF14">
    <property type="entry name" value="PROTEIN PILG"/>
    <property type="match status" value="1"/>
</dbReference>
<dbReference type="EMBL" id="JBGORX010000005">
    <property type="protein sequence ID" value="MFJ1269297.1"/>
    <property type="molecule type" value="Genomic_DNA"/>
</dbReference>
<feature type="domain" description="Response regulatory" evidence="4">
    <location>
        <begin position="6"/>
        <end position="123"/>
    </location>
</feature>
<evidence type="ECO:0000259" key="4">
    <source>
        <dbReference type="PROSITE" id="PS50110"/>
    </source>
</evidence>
<evidence type="ECO:0000256" key="3">
    <source>
        <dbReference type="PROSITE-ProRule" id="PRU00169"/>
    </source>
</evidence>